<dbReference type="InterPro" id="IPR032834">
    <property type="entry name" value="NatK-like_C"/>
</dbReference>
<dbReference type="Proteomes" id="UP001060164">
    <property type="component" value="Chromosome"/>
</dbReference>
<keyword evidence="4" id="KW-0472">Membrane</keyword>
<feature type="domain" description="Sensor histidine kinase NatK-like C-terminal" evidence="5">
    <location>
        <begin position="326"/>
        <end position="425"/>
    </location>
</feature>
<evidence type="ECO:0000259" key="5">
    <source>
        <dbReference type="Pfam" id="PF14501"/>
    </source>
</evidence>
<dbReference type="PANTHER" id="PTHR40448:SF1">
    <property type="entry name" value="TWO-COMPONENT SENSOR HISTIDINE KINASE"/>
    <property type="match status" value="1"/>
</dbReference>
<name>A0ABY5VJI6_9FIRM</name>
<proteinExistence type="predicted"/>
<feature type="transmembrane region" description="Helical" evidence="4">
    <location>
        <begin position="6"/>
        <end position="23"/>
    </location>
</feature>
<feature type="transmembrane region" description="Helical" evidence="4">
    <location>
        <begin position="118"/>
        <end position="137"/>
    </location>
</feature>
<dbReference type="SUPFAM" id="SSF55874">
    <property type="entry name" value="ATPase domain of HSP90 chaperone/DNA topoisomerase II/histidine kinase"/>
    <property type="match status" value="1"/>
</dbReference>
<dbReference type="RefSeq" id="WP_049898027.1">
    <property type="nucleotide sequence ID" value="NZ_CABLBR010000003.1"/>
</dbReference>
<dbReference type="SUPFAM" id="SSF55890">
    <property type="entry name" value="Sporulation response regulatory protein Spo0B"/>
    <property type="match status" value="1"/>
</dbReference>
<dbReference type="EMBL" id="CP102290">
    <property type="protein sequence ID" value="UWP60779.1"/>
    <property type="molecule type" value="Genomic_DNA"/>
</dbReference>
<feature type="transmembrane region" description="Helical" evidence="4">
    <location>
        <begin position="35"/>
        <end position="54"/>
    </location>
</feature>
<keyword evidence="4" id="KW-0812">Transmembrane</keyword>
<dbReference type="Gene3D" id="3.30.565.10">
    <property type="entry name" value="Histidine kinase-like ATPase, C-terminal domain"/>
    <property type="match status" value="1"/>
</dbReference>
<dbReference type="InterPro" id="IPR016120">
    <property type="entry name" value="Sig_transdc_His_kin_SpoOB"/>
</dbReference>
<accession>A0ABY5VJI6</accession>
<keyword evidence="1" id="KW-0597">Phosphoprotein</keyword>
<dbReference type="PANTHER" id="PTHR40448">
    <property type="entry name" value="TWO-COMPONENT SENSOR HISTIDINE KINASE"/>
    <property type="match status" value="1"/>
</dbReference>
<dbReference type="PROSITE" id="PS51257">
    <property type="entry name" value="PROKAR_LIPOPROTEIN"/>
    <property type="match status" value="1"/>
</dbReference>
<dbReference type="CDD" id="cd16935">
    <property type="entry name" value="HATPase_AgrC-ComD-like"/>
    <property type="match status" value="1"/>
</dbReference>
<dbReference type="Pfam" id="PF14501">
    <property type="entry name" value="HATPase_c_5"/>
    <property type="match status" value="1"/>
</dbReference>
<evidence type="ECO:0000256" key="2">
    <source>
        <dbReference type="ARBA" id="ARBA00022679"/>
    </source>
</evidence>
<feature type="transmembrane region" description="Helical" evidence="4">
    <location>
        <begin position="188"/>
        <end position="208"/>
    </location>
</feature>
<keyword evidence="4" id="KW-1133">Transmembrane helix</keyword>
<feature type="transmembrane region" description="Helical" evidence="4">
    <location>
        <begin position="157"/>
        <end position="176"/>
    </location>
</feature>
<evidence type="ECO:0000256" key="1">
    <source>
        <dbReference type="ARBA" id="ARBA00022553"/>
    </source>
</evidence>
<evidence type="ECO:0000313" key="6">
    <source>
        <dbReference type="EMBL" id="UWP60779.1"/>
    </source>
</evidence>
<keyword evidence="3" id="KW-0418">Kinase</keyword>
<protein>
    <submittedName>
        <fullName evidence="6">GHKL domain-containing protein</fullName>
    </submittedName>
</protein>
<evidence type="ECO:0000256" key="4">
    <source>
        <dbReference type="SAM" id="Phobius"/>
    </source>
</evidence>
<evidence type="ECO:0000256" key="3">
    <source>
        <dbReference type="ARBA" id="ARBA00022777"/>
    </source>
</evidence>
<feature type="transmembrane region" description="Helical" evidence="4">
    <location>
        <begin position="60"/>
        <end position="79"/>
    </location>
</feature>
<evidence type="ECO:0000313" key="7">
    <source>
        <dbReference type="Proteomes" id="UP001060164"/>
    </source>
</evidence>
<keyword evidence="2" id="KW-0808">Transferase</keyword>
<gene>
    <name evidence="6" type="ORF">NQ502_07010</name>
</gene>
<organism evidence="6 7">
    <name type="scientific">Ruminococcus gauvreauii</name>
    <dbReference type="NCBI Taxonomy" id="438033"/>
    <lineage>
        <taxon>Bacteria</taxon>
        <taxon>Bacillati</taxon>
        <taxon>Bacillota</taxon>
        <taxon>Clostridia</taxon>
        <taxon>Eubacteriales</taxon>
        <taxon>Oscillospiraceae</taxon>
        <taxon>Ruminococcus</taxon>
    </lineage>
</organism>
<feature type="transmembrane region" description="Helical" evidence="4">
    <location>
        <begin position="86"/>
        <end position="112"/>
    </location>
</feature>
<sequence length="428" mass="48873">MIEQVIKSLILSVILAAGCRLFFETLVPVRIWRHGWMKYTALPAFTLGIMAIAFTEIPPYVFQPVRLIVVFFTVAQIYYQISVLQNLVLSVSLCSAFWVLSAVVAAVFYALPAGYSEYADMVEGITDLILLCLLLFFRGWYRSHNLDRLNGSRWLRYWYVPVFSMVVIMALTMATWQEDPFNQKMRVLVVLAFAAINAAVLVFTGNLLEKEAEMQNMRLMQERTQNQMSMYQSMQKSYEQQRRYLHDYKNQLNCIQGLLAEGKTKESIDYIAQLTGGLHKSGDYVNTNNTVVNVVLNQKYQHALEKDIMMTLLVNDLSGLAFSEEDIVIILVNLLDNAIEACEKLDSRRVIQFKMTLETEQLILSIRNPVKEPVDIKNNKVLTTKRESAEHGIGLQNVDAVISRHRGSSVLQCEDGWFYFSAVIPAAK</sequence>
<dbReference type="InterPro" id="IPR036890">
    <property type="entry name" value="HATPase_C_sf"/>
</dbReference>
<reference evidence="6" key="1">
    <citation type="journal article" date="2022" name="Cell">
        <title>Design, construction, and in vivo augmentation of a complex gut microbiome.</title>
        <authorList>
            <person name="Cheng A.G."/>
            <person name="Ho P.Y."/>
            <person name="Aranda-Diaz A."/>
            <person name="Jain S."/>
            <person name="Yu F.B."/>
            <person name="Meng X."/>
            <person name="Wang M."/>
            <person name="Iakiviak M."/>
            <person name="Nagashima K."/>
            <person name="Zhao A."/>
            <person name="Murugkar P."/>
            <person name="Patil A."/>
            <person name="Atabakhsh K."/>
            <person name="Weakley A."/>
            <person name="Yan J."/>
            <person name="Brumbaugh A.R."/>
            <person name="Higginbottom S."/>
            <person name="Dimas A."/>
            <person name="Shiver A.L."/>
            <person name="Deutschbauer A."/>
            <person name="Neff N."/>
            <person name="Sonnenburg J.L."/>
            <person name="Huang K.C."/>
            <person name="Fischbach M.A."/>
        </authorList>
    </citation>
    <scope>NUCLEOTIDE SEQUENCE</scope>
    <source>
        <strain evidence="6">DSM 19829</strain>
    </source>
</reference>
<keyword evidence="7" id="KW-1185">Reference proteome</keyword>